<comment type="subcellular location">
    <subcellularLocation>
        <location evidence="1">Secreted</location>
    </subcellularLocation>
</comment>
<dbReference type="Proteomes" id="UP001292094">
    <property type="component" value="Unassembled WGS sequence"/>
</dbReference>
<reference evidence="7" key="1">
    <citation type="submission" date="2023-11" db="EMBL/GenBank/DDBJ databases">
        <title>Genome assemblies of two species of porcelain crab, Petrolisthes cinctipes and Petrolisthes manimaculis (Anomura: Porcellanidae).</title>
        <authorList>
            <person name="Angst P."/>
        </authorList>
    </citation>
    <scope>NUCLEOTIDE SEQUENCE</scope>
    <source>
        <strain evidence="7">PB745_02</strain>
        <tissue evidence="7">Gill</tissue>
    </source>
</reference>
<dbReference type="InterPro" id="IPR016186">
    <property type="entry name" value="C-type_lectin-like/link_sf"/>
</dbReference>
<dbReference type="InterPro" id="IPR016187">
    <property type="entry name" value="CTDL_fold"/>
</dbReference>
<evidence type="ECO:0000313" key="7">
    <source>
        <dbReference type="EMBL" id="KAK4325467.1"/>
    </source>
</evidence>
<dbReference type="EMBL" id="JAWZYT010000277">
    <property type="protein sequence ID" value="KAK4325467.1"/>
    <property type="molecule type" value="Genomic_DNA"/>
</dbReference>
<keyword evidence="8" id="KW-1185">Reference proteome</keyword>
<dbReference type="GO" id="GO:0005615">
    <property type="term" value="C:extracellular space"/>
    <property type="evidence" value="ECO:0007669"/>
    <property type="project" value="TreeGrafter"/>
</dbReference>
<feature type="domain" description="C-type lectin" evidence="6">
    <location>
        <begin position="111"/>
        <end position="237"/>
    </location>
</feature>
<gene>
    <name evidence="7" type="ORF">Pmani_003918</name>
</gene>
<protein>
    <recommendedName>
        <fullName evidence="6">C-type lectin domain-containing protein</fullName>
    </recommendedName>
</protein>
<comment type="caution">
    <text evidence="7">The sequence shown here is derived from an EMBL/GenBank/DDBJ whole genome shotgun (WGS) entry which is preliminary data.</text>
</comment>
<organism evidence="7 8">
    <name type="scientific">Petrolisthes manimaculis</name>
    <dbReference type="NCBI Taxonomy" id="1843537"/>
    <lineage>
        <taxon>Eukaryota</taxon>
        <taxon>Metazoa</taxon>
        <taxon>Ecdysozoa</taxon>
        <taxon>Arthropoda</taxon>
        <taxon>Crustacea</taxon>
        <taxon>Multicrustacea</taxon>
        <taxon>Malacostraca</taxon>
        <taxon>Eumalacostraca</taxon>
        <taxon>Eucarida</taxon>
        <taxon>Decapoda</taxon>
        <taxon>Pleocyemata</taxon>
        <taxon>Anomura</taxon>
        <taxon>Galatheoidea</taxon>
        <taxon>Porcellanidae</taxon>
        <taxon>Petrolisthes</taxon>
    </lineage>
</organism>
<keyword evidence="4" id="KW-0430">Lectin</keyword>
<feature type="chain" id="PRO_5042271535" description="C-type lectin domain-containing protein" evidence="5">
    <location>
        <begin position="21"/>
        <end position="287"/>
    </location>
</feature>
<dbReference type="PANTHER" id="PTHR22799:SF1">
    <property type="entry name" value="C-TYPE LECTIN DOMAIN FAMILY 11 MEMBER A"/>
    <property type="match status" value="1"/>
</dbReference>
<sequence>MISSSTVTILILGLLGLCSADIAAPGPPRDVNVLIRAVTQLEENLANNQLAILHLLNGDPSDTMYERMSTMESEMQEDLRHLREVVDECTTLREDHMKLKNFVYPGKFFHHEGKDFYVNKEQKMSWRDSRKWCQVRGSDLAQPTGDFLAFKQQVLQLILPDAKSGGYEGAWMGGSDIASEGRWIWLSGTQLPNNFPWGNNEPNNNRNNEDCLVIRYKTDDKPTITCPENYKYDDHQCYSLVNFSLALTPAEASSHCYSQGAMLALPHTLDHLIFLHYFIYAASFDIE</sequence>
<evidence type="ECO:0000256" key="4">
    <source>
        <dbReference type="ARBA" id="ARBA00022734"/>
    </source>
</evidence>
<proteinExistence type="predicted"/>
<evidence type="ECO:0000313" key="8">
    <source>
        <dbReference type="Proteomes" id="UP001292094"/>
    </source>
</evidence>
<dbReference type="AlphaFoldDB" id="A0AAE1QHT6"/>
<dbReference type="InterPro" id="IPR001304">
    <property type="entry name" value="C-type_lectin-like"/>
</dbReference>
<dbReference type="Gene3D" id="3.10.100.10">
    <property type="entry name" value="Mannose-Binding Protein A, subunit A"/>
    <property type="match status" value="1"/>
</dbReference>
<name>A0AAE1QHT6_9EUCA</name>
<evidence type="ECO:0000256" key="1">
    <source>
        <dbReference type="ARBA" id="ARBA00004613"/>
    </source>
</evidence>
<dbReference type="CDD" id="cd00037">
    <property type="entry name" value="CLECT"/>
    <property type="match status" value="1"/>
</dbReference>
<evidence type="ECO:0000256" key="5">
    <source>
        <dbReference type="SAM" id="SignalP"/>
    </source>
</evidence>
<feature type="signal peptide" evidence="5">
    <location>
        <begin position="1"/>
        <end position="20"/>
    </location>
</feature>
<dbReference type="PANTHER" id="PTHR22799">
    <property type="entry name" value="TETRANECTIN-RELATED"/>
    <property type="match status" value="1"/>
</dbReference>
<dbReference type="InterPro" id="IPR051663">
    <property type="entry name" value="CLec_Tetranectin-domain"/>
</dbReference>
<evidence type="ECO:0000256" key="2">
    <source>
        <dbReference type="ARBA" id="ARBA00022525"/>
    </source>
</evidence>
<dbReference type="PROSITE" id="PS50041">
    <property type="entry name" value="C_TYPE_LECTIN_2"/>
    <property type="match status" value="1"/>
</dbReference>
<keyword evidence="3 5" id="KW-0732">Signal</keyword>
<keyword evidence="2" id="KW-0964">Secreted</keyword>
<dbReference type="GO" id="GO:0030246">
    <property type="term" value="F:carbohydrate binding"/>
    <property type="evidence" value="ECO:0007669"/>
    <property type="project" value="UniProtKB-KW"/>
</dbReference>
<evidence type="ECO:0000259" key="6">
    <source>
        <dbReference type="PROSITE" id="PS50041"/>
    </source>
</evidence>
<dbReference type="Pfam" id="PF00059">
    <property type="entry name" value="Lectin_C"/>
    <property type="match status" value="1"/>
</dbReference>
<accession>A0AAE1QHT6</accession>
<dbReference type="SUPFAM" id="SSF56436">
    <property type="entry name" value="C-type lectin-like"/>
    <property type="match status" value="2"/>
</dbReference>
<dbReference type="GO" id="GO:0008083">
    <property type="term" value="F:growth factor activity"/>
    <property type="evidence" value="ECO:0007669"/>
    <property type="project" value="TreeGrafter"/>
</dbReference>
<dbReference type="SMART" id="SM00034">
    <property type="entry name" value="CLECT"/>
    <property type="match status" value="1"/>
</dbReference>
<evidence type="ECO:0000256" key="3">
    <source>
        <dbReference type="ARBA" id="ARBA00022729"/>
    </source>
</evidence>